<feature type="region of interest" description="Disordered" evidence="1">
    <location>
        <begin position="28"/>
        <end position="76"/>
    </location>
</feature>
<evidence type="ECO:0000256" key="1">
    <source>
        <dbReference type="SAM" id="MobiDB-lite"/>
    </source>
</evidence>
<sequence>MAQLRRLAIWNNFERLVLRVGHIVANRSPQESESGPVPTASNDSEPSTATTEFGEVANPPPEQPVGLSESAATPQEDALAQMIANAFEMANPPLQKHQEEIIVDRRQVTTVCRDFAKRLNRVSDLSNRLVPASQQPSKPSPQDAHSR</sequence>
<feature type="compositionally biased region" description="Low complexity" evidence="1">
    <location>
        <begin position="133"/>
        <end position="147"/>
    </location>
</feature>
<protein>
    <submittedName>
        <fullName evidence="2">Uncharacterized protein</fullName>
    </submittedName>
</protein>
<gene>
    <name evidence="2" type="ORF">EK21DRAFT_87065</name>
</gene>
<feature type="region of interest" description="Disordered" evidence="1">
    <location>
        <begin position="123"/>
        <end position="147"/>
    </location>
</feature>
<dbReference type="EMBL" id="ML978172">
    <property type="protein sequence ID" value="KAF2032463.1"/>
    <property type="molecule type" value="Genomic_DNA"/>
</dbReference>
<evidence type="ECO:0000313" key="3">
    <source>
        <dbReference type="Proteomes" id="UP000799777"/>
    </source>
</evidence>
<name>A0A9P4LNX0_9PLEO</name>
<dbReference type="Proteomes" id="UP000799777">
    <property type="component" value="Unassembled WGS sequence"/>
</dbReference>
<feature type="compositionally biased region" description="Polar residues" evidence="1">
    <location>
        <begin position="28"/>
        <end position="51"/>
    </location>
</feature>
<dbReference type="AlphaFoldDB" id="A0A9P4LNX0"/>
<reference evidence="2" key="1">
    <citation type="journal article" date="2020" name="Stud. Mycol.">
        <title>101 Dothideomycetes genomes: a test case for predicting lifestyles and emergence of pathogens.</title>
        <authorList>
            <person name="Haridas S."/>
            <person name="Albert R."/>
            <person name="Binder M."/>
            <person name="Bloem J."/>
            <person name="Labutti K."/>
            <person name="Salamov A."/>
            <person name="Andreopoulos B."/>
            <person name="Baker S."/>
            <person name="Barry K."/>
            <person name="Bills G."/>
            <person name="Bluhm B."/>
            <person name="Cannon C."/>
            <person name="Castanera R."/>
            <person name="Culley D."/>
            <person name="Daum C."/>
            <person name="Ezra D."/>
            <person name="Gonzalez J."/>
            <person name="Henrissat B."/>
            <person name="Kuo A."/>
            <person name="Liang C."/>
            <person name="Lipzen A."/>
            <person name="Lutzoni F."/>
            <person name="Magnuson J."/>
            <person name="Mondo S."/>
            <person name="Nolan M."/>
            <person name="Ohm R."/>
            <person name="Pangilinan J."/>
            <person name="Park H.-J."/>
            <person name="Ramirez L."/>
            <person name="Alfaro M."/>
            <person name="Sun H."/>
            <person name="Tritt A."/>
            <person name="Yoshinaga Y."/>
            <person name="Zwiers L.-H."/>
            <person name="Turgeon B."/>
            <person name="Goodwin S."/>
            <person name="Spatafora J."/>
            <person name="Crous P."/>
            <person name="Grigoriev I."/>
        </authorList>
    </citation>
    <scope>NUCLEOTIDE SEQUENCE</scope>
    <source>
        <strain evidence="2">CBS 110217</strain>
    </source>
</reference>
<comment type="caution">
    <text evidence="2">The sequence shown here is derived from an EMBL/GenBank/DDBJ whole genome shotgun (WGS) entry which is preliminary data.</text>
</comment>
<organism evidence="2 3">
    <name type="scientific">Setomelanomma holmii</name>
    <dbReference type="NCBI Taxonomy" id="210430"/>
    <lineage>
        <taxon>Eukaryota</taxon>
        <taxon>Fungi</taxon>
        <taxon>Dikarya</taxon>
        <taxon>Ascomycota</taxon>
        <taxon>Pezizomycotina</taxon>
        <taxon>Dothideomycetes</taxon>
        <taxon>Pleosporomycetidae</taxon>
        <taxon>Pleosporales</taxon>
        <taxon>Pleosporineae</taxon>
        <taxon>Phaeosphaeriaceae</taxon>
        <taxon>Setomelanomma</taxon>
    </lineage>
</organism>
<proteinExistence type="predicted"/>
<accession>A0A9P4LNX0</accession>
<evidence type="ECO:0000313" key="2">
    <source>
        <dbReference type="EMBL" id="KAF2032463.1"/>
    </source>
</evidence>
<keyword evidence="3" id="KW-1185">Reference proteome</keyword>